<dbReference type="RefSeq" id="WP_022118310.1">
    <property type="nucleotide sequence ID" value="NZ_JAAWUU010000055.1"/>
</dbReference>
<keyword evidence="2 7" id="KW-0813">Transport</keyword>
<evidence type="ECO:0000256" key="5">
    <source>
        <dbReference type="ARBA" id="ARBA00022967"/>
    </source>
</evidence>
<feature type="domain" description="ATP synthase A/B type C-terminal" evidence="11">
    <location>
        <begin position="444"/>
        <end position="534"/>
    </location>
</feature>
<feature type="domain" description="ATPase F1/V1/A1 complex alpha/beta subunit N-terminal" evidence="9">
    <location>
        <begin position="7"/>
        <end position="69"/>
    </location>
</feature>
<proteinExistence type="inferred from homology"/>
<dbReference type="Pfam" id="PF16886">
    <property type="entry name" value="ATP-synt_ab_Xtn"/>
    <property type="match status" value="1"/>
</dbReference>
<dbReference type="InterPro" id="IPR024034">
    <property type="entry name" value="ATPase_F1/V1_b/a_C"/>
</dbReference>
<dbReference type="EC" id="7.1.2.2" evidence="7"/>
<comment type="caution">
    <text evidence="12">The sequence shown here is derived from an EMBL/GenBank/DDBJ whole genome shotgun (WGS) entry which is preliminary data.</text>
</comment>
<dbReference type="SUPFAM" id="SSF47917">
    <property type="entry name" value="C-terminal domain of alpha and beta subunits of F1 ATP synthase"/>
    <property type="match status" value="1"/>
</dbReference>
<dbReference type="PANTHER" id="PTHR43607">
    <property type="entry name" value="V-TYPE PROTON ATPASE CATALYTIC SUBUNIT A"/>
    <property type="match status" value="1"/>
</dbReference>
<evidence type="ECO:0000256" key="1">
    <source>
        <dbReference type="ARBA" id="ARBA00008936"/>
    </source>
</evidence>
<evidence type="ECO:0000259" key="9">
    <source>
        <dbReference type="Pfam" id="PF02874"/>
    </source>
</evidence>
<keyword evidence="6 7" id="KW-0406">Ion transport</keyword>
<dbReference type="InterPro" id="IPR000194">
    <property type="entry name" value="ATPase_F1/V1/A1_a/bsu_nucl-bd"/>
</dbReference>
<dbReference type="InterPro" id="IPR023366">
    <property type="entry name" value="ATP_synth_asu-like_sf"/>
</dbReference>
<dbReference type="EMBL" id="JAAWUZ010000056">
    <property type="protein sequence ID" value="NSG31040.1"/>
    <property type="molecule type" value="Genomic_DNA"/>
</dbReference>
<feature type="binding site" evidence="7">
    <location>
        <begin position="234"/>
        <end position="241"/>
    </location>
    <ligand>
        <name>ATP</name>
        <dbReference type="ChEBI" id="CHEBI:30616"/>
    </ligand>
</feature>
<evidence type="ECO:0000259" key="11">
    <source>
        <dbReference type="Pfam" id="PF22919"/>
    </source>
</evidence>
<dbReference type="SUPFAM" id="SSF50615">
    <property type="entry name" value="N-terminal domain of alpha and beta subunits of F1 ATP synthase"/>
    <property type="match status" value="1"/>
</dbReference>
<gene>
    <name evidence="7" type="primary">atpA</name>
    <name evidence="12" type="ORF">HFM93_12350</name>
</gene>
<keyword evidence="13" id="KW-1185">Reference proteome</keyword>
<dbReference type="InterPro" id="IPR031686">
    <property type="entry name" value="ATP-synth_a_Xtn"/>
</dbReference>
<evidence type="ECO:0000259" key="8">
    <source>
        <dbReference type="Pfam" id="PF00006"/>
    </source>
</evidence>
<dbReference type="InterPro" id="IPR022878">
    <property type="entry name" value="V-ATPase_asu"/>
</dbReference>
<dbReference type="PROSITE" id="PS00152">
    <property type="entry name" value="ATPASE_ALPHA_BETA"/>
    <property type="match status" value="1"/>
</dbReference>
<evidence type="ECO:0000313" key="13">
    <source>
        <dbReference type="Proteomes" id="UP000821846"/>
    </source>
</evidence>
<dbReference type="Gene3D" id="1.10.1140.10">
    <property type="entry name" value="Bovine Mitochondrial F1-atpase, Atp Synthase Beta Chain, Chain D, domain 3"/>
    <property type="match status" value="1"/>
</dbReference>
<dbReference type="InterPro" id="IPR004100">
    <property type="entry name" value="ATPase_F1/V1/A1_a/bsu_N"/>
</dbReference>
<keyword evidence="7" id="KW-0066">ATP synthesis</keyword>
<evidence type="ECO:0000256" key="6">
    <source>
        <dbReference type="ARBA" id="ARBA00023065"/>
    </source>
</evidence>
<keyword evidence="4 7" id="KW-0067">ATP-binding</keyword>
<name>A0ABX2H1R9_9FIRM</name>
<accession>A0ABX2H1R9</accession>
<evidence type="ECO:0000259" key="10">
    <source>
        <dbReference type="Pfam" id="PF16886"/>
    </source>
</evidence>
<dbReference type="Pfam" id="PF22919">
    <property type="entry name" value="ATP-synt_VA_C"/>
    <property type="match status" value="1"/>
</dbReference>
<dbReference type="NCBIfam" id="NF003220">
    <property type="entry name" value="PRK04192.1"/>
    <property type="match status" value="1"/>
</dbReference>
<dbReference type="Gene3D" id="2.40.50.100">
    <property type="match status" value="1"/>
</dbReference>
<organism evidence="12 13">
    <name type="scientific">Faecalicatena fissicatena</name>
    <dbReference type="NCBI Taxonomy" id="290055"/>
    <lineage>
        <taxon>Bacteria</taxon>
        <taxon>Bacillati</taxon>
        <taxon>Bacillota</taxon>
        <taxon>Clostridia</taxon>
        <taxon>Lachnospirales</taxon>
        <taxon>Lachnospiraceae</taxon>
        <taxon>Faecalicatena</taxon>
    </lineage>
</organism>
<dbReference type="InterPro" id="IPR020003">
    <property type="entry name" value="ATPase_a/bsu_AS"/>
</dbReference>
<evidence type="ECO:0000256" key="4">
    <source>
        <dbReference type="ARBA" id="ARBA00022840"/>
    </source>
</evidence>
<sequence>MHKTGTIYGINGPVIYLKGNTGFQMAEMVYVGKERLVGEVIRLTNDITTIQVFEETTGLRPGDPVEATGDAISVTLGPGILNNIFDGIERPLSEIAKSSGKYISRGVSVDSLDTEKKWQTHITVKPGEFVSGGTIIAEVQETQAIVHKSMVPPNISGTVLEVAMDGEYTINEPIVTVQLANGKEEKLTLAQKWPIRVPRPTAARFAASKPLITGQRILDTLFPIAKGGTAAIPGGFGTGKTMTQHQIAKWSNADIIIYIGCGERGNEMTQVLEEFSELVDPRSGKPLMDRTTLIANTSNMPVAAREASIYTGITLAEYYRDMGYDVAIMADSTSRWAEALRELSGRLEEMPAEEGFPAYLASRLSAFYERAGMMQTLNGSEGSVSIIGAVSPQGGDFSEPVTQNTKRFVRCFWGLDKSLAYARHFPAIHWLTSYSEYVNDLAPWYRDNADKNFVDERNQLMAILNQESNLMEIVKLIGSDVLPDDQKLTLEIARVIRLGFLQQNAFHKDDTCVPIRKQFLMMDLILYLNTKAKALVTMGMPMSILKESNIFDRIISVKYDVPNDRLDMFDDYRKEVDRFYDEVLEKNA</sequence>
<comment type="function">
    <text evidence="7">Produces ATP from ADP in the presence of a proton gradient across the membrane. The V-type alpha chain is a catalytic subunit.</text>
</comment>
<dbReference type="InterPro" id="IPR027417">
    <property type="entry name" value="P-loop_NTPase"/>
</dbReference>
<dbReference type="SUPFAM" id="SSF52540">
    <property type="entry name" value="P-loop containing nucleoside triphosphate hydrolases"/>
    <property type="match status" value="1"/>
</dbReference>
<dbReference type="HAMAP" id="MF_00309">
    <property type="entry name" value="ATP_synth_A_arch"/>
    <property type="match status" value="1"/>
</dbReference>
<evidence type="ECO:0000256" key="3">
    <source>
        <dbReference type="ARBA" id="ARBA00022741"/>
    </source>
</evidence>
<feature type="domain" description="ATPsynthase alpha/beta subunit barrel-sandwich" evidence="10">
    <location>
        <begin position="109"/>
        <end position="196"/>
    </location>
</feature>
<keyword evidence="3 7" id="KW-0547">Nucleotide-binding</keyword>
<protein>
    <recommendedName>
        <fullName evidence="7">V-type ATP synthase alpha chain</fullName>
        <ecNumber evidence="7">7.1.2.2</ecNumber>
    </recommendedName>
    <alternativeName>
        <fullName evidence="7">V-ATPase subunit A</fullName>
    </alternativeName>
</protein>
<dbReference type="CDD" id="cd01134">
    <property type="entry name" value="V_A-ATPase_A"/>
    <property type="match status" value="1"/>
</dbReference>
<dbReference type="InterPro" id="IPR055190">
    <property type="entry name" value="ATP-synt_VA_C"/>
</dbReference>
<dbReference type="InterPro" id="IPR036121">
    <property type="entry name" value="ATPase_F1/V1/A1_a/bsu_N_sf"/>
</dbReference>
<evidence type="ECO:0000256" key="7">
    <source>
        <dbReference type="HAMAP-Rule" id="MF_00309"/>
    </source>
</evidence>
<dbReference type="PANTHER" id="PTHR43607:SF1">
    <property type="entry name" value="H(+)-TRANSPORTING TWO-SECTOR ATPASE"/>
    <property type="match status" value="1"/>
</dbReference>
<keyword evidence="5 7" id="KW-1278">Translocase</keyword>
<dbReference type="Pfam" id="PF00006">
    <property type="entry name" value="ATP-synt_ab"/>
    <property type="match status" value="1"/>
</dbReference>
<dbReference type="Proteomes" id="UP000821846">
    <property type="component" value="Unassembled WGS sequence"/>
</dbReference>
<comment type="similarity">
    <text evidence="1 7">Belongs to the ATPase alpha/beta chains family.</text>
</comment>
<dbReference type="Gene3D" id="2.40.30.20">
    <property type="match status" value="1"/>
</dbReference>
<keyword evidence="7" id="KW-0375">Hydrogen ion transport</keyword>
<feature type="domain" description="ATPase F1/V1/A1 complex alpha/beta subunit nucleotide-binding" evidence="8">
    <location>
        <begin position="214"/>
        <end position="435"/>
    </location>
</feature>
<dbReference type="CDD" id="cd18111">
    <property type="entry name" value="ATP-synt_V_A-type_alpha_C"/>
    <property type="match status" value="1"/>
</dbReference>
<evidence type="ECO:0000256" key="2">
    <source>
        <dbReference type="ARBA" id="ARBA00022448"/>
    </source>
</evidence>
<dbReference type="Gene3D" id="3.40.50.300">
    <property type="entry name" value="P-loop containing nucleotide triphosphate hydrolases"/>
    <property type="match status" value="1"/>
</dbReference>
<evidence type="ECO:0000313" key="12">
    <source>
        <dbReference type="EMBL" id="NSG31040.1"/>
    </source>
</evidence>
<reference evidence="12 13" key="1">
    <citation type="journal article" date="2020" name="Cell Host Microbe">
        <title>Functional and Genomic Variation between Human-Derived Isolates of Lachnospiraceae Reveals Inter- and Intra-Species Diversity.</title>
        <authorList>
            <person name="Sorbara M.T."/>
            <person name="Littmann E.R."/>
            <person name="Fontana E."/>
            <person name="Moody T.U."/>
            <person name="Kohout C.E."/>
            <person name="Gjonbalaj M."/>
            <person name="Eaton V."/>
            <person name="Seok R."/>
            <person name="Leiner I.M."/>
            <person name="Pamer E.G."/>
        </authorList>
    </citation>
    <scope>NUCLEOTIDE SEQUENCE [LARGE SCALE GENOMIC DNA]</scope>
    <source>
        <strain evidence="12 13">MSK.14.16</strain>
    </source>
</reference>
<dbReference type="Pfam" id="PF02874">
    <property type="entry name" value="ATP-synt_ab_N"/>
    <property type="match status" value="1"/>
</dbReference>
<comment type="catalytic activity">
    <reaction evidence="7">
        <text>ATP + H2O + 4 H(+)(in) = ADP + phosphate + 5 H(+)(out)</text>
        <dbReference type="Rhea" id="RHEA:57720"/>
        <dbReference type="ChEBI" id="CHEBI:15377"/>
        <dbReference type="ChEBI" id="CHEBI:15378"/>
        <dbReference type="ChEBI" id="CHEBI:30616"/>
        <dbReference type="ChEBI" id="CHEBI:43474"/>
        <dbReference type="ChEBI" id="CHEBI:456216"/>
        <dbReference type="EC" id="7.1.2.2"/>
    </reaction>
</comment>